<dbReference type="PROSITE" id="PS50297">
    <property type="entry name" value="ANK_REP_REGION"/>
    <property type="match status" value="1"/>
</dbReference>
<keyword evidence="1" id="KW-0040">ANK repeat</keyword>
<dbReference type="Gene3D" id="1.25.40.20">
    <property type="entry name" value="Ankyrin repeat-containing domain"/>
    <property type="match status" value="2"/>
</dbReference>
<dbReference type="InterPro" id="IPR002110">
    <property type="entry name" value="Ankyrin_rpt"/>
</dbReference>
<evidence type="ECO:0000256" key="1">
    <source>
        <dbReference type="PROSITE-ProRule" id="PRU00023"/>
    </source>
</evidence>
<gene>
    <name evidence="2" type="ORF">OAUR00152_LOCUS28126</name>
    <name evidence="3" type="ORF">OAUR00152_LOCUS28127</name>
</gene>
<dbReference type="PROSITE" id="PS50088">
    <property type="entry name" value="ANK_REPEAT"/>
    <property type="match status" value="1"/>
</dbReference>
<dbReference type="EMBL" id="HBKQ01040805">
    <property type="protein sequence ID" value="CAE2264072.1"/>
    <property type="molecule type" value="Transcribed_RNA"/>
</dbReference>
<dbReference type="PANTHER" id="PTHR24121:SF21">
    <property type="entry name" value="ANKYRIN REPEAT FAMILY PROTEIN"/>
    <property type="match status" value="1"/>
</dbReference>
<dbReference type="SUPFAM" id="SSF48403">
    <property type="entry name" value="Ankyrin repeat"/>
    <property type="match status" value="1"/>
</dbReference>
<dbReference type="EMBL" id="HBKQ01040804">
    <property type="protein sequence ID" value="CAE2264069.1"/>
    <property type="molecule type" value="Transcribed_RNA"/>
</dbReference>
<evidence type="ECO:0000313" key="3">
    <source>
        <dbReference type="EMBL" id="CAE2264072.1"/>
    </source>
</evidence>
<dbReference type="InterPro" id="IPR036770">
    <property type="entry name" value="Ankyrin_rpt-contain_sf"/>
</dbReference>
<feature type="repeat" description="ANK" evidence="1">
    <location>
        <begin position="230"/>
        <end position="256"/>
    </location>
</feature>
<sequence>MSLSLDIGSGAPSETIGDLVKARKWDEVKELVLKDPHLSFWTDPSNARTPLHIMCRMCFGQDEVADSSNEKSGMDFLPSHIKVARALINSSHECEPVILPRPEGLDSNGEGRDEMYQVHMSVLTVQDYLGNTPLHNLCGHMRSACPRLARLILSSASDSGVLDWGNKKYSRAPKIYDLLTVKNAHGCTVLHFIGEGSAPWEVSKNVLDACNSTELGQDARLHPMLVQDDDGDTPLHFACSAGRDPRFLQYFLDDKAFVVHKANNDGRLPVDDLIVWFVDENDSDSEGDNTMPLLERATEDMLTSLWQRLEVLMVMATDETCENELSSARFQPLHAAASYQNFPSIVLRLACKLFSDELTRRDENGLVALHVASCKQECQKSKDPGTEMYAELARWNSDRENDTIITFLTSLNPDSAQLLTYEGRLPLHVAIESGKSISDIQHLLSVAPKSLEIRDRVTRLQPFMLSAIGEGASFDLIYFLLLRNPELLRCGTLR</sequence>
<name>A0A6U6HA00_9STRA</name>
<dbReference type="AlphaFoldDB" id="A0A6U6HA00"/>
<dbReference type="SMART" id="SM00248">
    <property type="entry name" value="ANK"/>
    <property type="match status" value="4"/>
</dbReference>
<protein>
    <submittedName>
        <fullName evidence="3">Uncharacterized protein</fullName>
    </submittedName>
</protein>
<evidence type="ECO:0000313" key="2">
    <source>
        <dbReference type="EMBL" id="CAE2264069.1"/>
    </source>
</evidence>
<accession>A0A6U6HA00</accession>
<proteinExistence type="predicted"/>
<dbReference type="Pfam" id="PF00023">
    <property type="entry name" value="Ank"/>
    <property type="match status" value="1"/>
</dbReference>
<reference evidence="3" key="1">
    <citation type="submission" date="2021-01" db="EMBL/GenBank/DDBJ databases">
        <authorList>
            <person name="Corre E."/>
            <person name="Pelletier E."/>
            <person name="Niang G."/>
            <person name="Scheremetjew M."/>
            <person name="Finn R."/>
            <person name="Kale V."/>
            <person name="Holt S."/>
            <person name="Cochrane G."/>
            <person name="Meng A."/>
            <person name="Brown T."/>
            <person name="Cohen L."/>
        </authorList>
    </citation>
    <scope>NUCLEOTIDE SEQUENCE</scope>
    <source>
        <strain evidence="3">Isolate 1302-5</strain>
    </source>
</reference>
<dbReference type="PANTHER" id="PTHR24121">
    <property type="entry name" value="NO MECHANORECEPTOR POTENTIAL C, ISOFORM D-RELATED"/>
    <property type="match status" value="1"/>
</dbReference>
<organism evidence="3">
    <name type="scientific">Odontella aurita</name>
    <dbReference type="NCBI Taxonomy" id="265563"/>
    <lineage>
        <taxon>Eukaryota</taxon>
        <taxon>Sar</taxon>
        <taxon>Stramenopiles</taxon>
        <taxon>Ochrophyta</taxon>
        <taxon>Bacillariophyta</taxon>
        <taxon>Mediophyceae</taxon>
        <taxon>Biddulphiophycidae</taxon>
        <taxon>Eupodiscales</taxon>
        <taxon>Odontellaceae</taxon>
        <taxon>Odontella</taxon>
    </lineage>
</organism>